<keyword evidence="3" id="KW-1185">Reference proteome</keyword>
<organism evidence="1 3">
    <name type="scientific">Polarella glacialis</name>
    <name type="common">Dinoflagellate</name>
    <dbReference type="NCBI Taxonomy" id="89957"/>
    <lineage>
        <taxon>Eukaryota</taxon>
        <taxon>Sar</taxon>
        <taxon>Alveolata</taxon>
        <taxon>Dinophyceae</taxon>
        <taxon>Suessiales</taxon>
        <taxon>Suessiaceae</taxon>
        <taxon>Polarella</taxon>
    </lineage>
</organism>
<evidence type="ECO:0000313" key="2">
    <source>
        <dbReference type="EMBL" id="CAE8717392.1"/>
    </source>
</evidence>
<dbReference type="EMBL" id="CAJNNV010027177">
    <property type="protein sequence ID" value="CAE8619588.1"/>
    <property type="molecule type" value="Genomic_DNA"/>
</dbReference>
<dbReference type="AlphaFoldDB" id="A0A813GA79"/>
<evidence type="ECO:0000313" key="1">
    <source>
        <dbReference type="EMBL" id="CAE8619588.1"/>
    </source>
</evidence>
<evidence type="ECO:0000313" key="3">
    <source>
        <dbReference type="Proteomes" id="UP000654075"/>
    </source>
</evidence>
<gene>
    <name evidence="1" type="ORF">PGLA1383_LOCUS37175</name>
    <name evidence="2" type="ORF">PGLA2088_LOCUS39515</name>
</gene>
<proteinExistence type="predicted"/>
<comment type="caution">
    <text evidence="1">The sequence shown here is derived from an EMBL/GenBank/DDBJ whole genome shotgun (WGS) entry which is preliminary data.</text>
</comment>
<protein>
    <recommendedName>
        <fullName evidence="4">NADH:ubiquinone oxidoreductase intermediate-associated protein 30 domain-containing protein</fullName>
    </recommendedName>
</protein>
<dbReference type="Proteomes" id="UP000626109">
    <property type="component" value="Unassembled WGS sequence"/>
</dbReference>
<reference evidence="1" key="1">
    <citation type="submission" date="2021-02" db="EMBL/GenBank/DDBJ databases">
        <authorList>
            <person name="Dougan E. K."/>
            <person name="Rhodes N."/>
            <person name="Thang M."/>
            <person name="Chan C."/>
        </authorList>
    </citation>
    <scope>NUCLEOTIDE SEQUENCE</scope>
</reference>
<accession>A0A813GA79</accession>
<evidence type="ECO:0008006" key="4">
    <source>
        <dbReference type="Google" id="ProtNLM"/>
    </source>
</evidence>
<dbReference type="Proteomes" id="UP000654075">
    <property type="component" value="Unassembled WGS sequence"/>
</dbReference>
<dbReference type="EMBL" id="CAJNNW010033150">
    <property type="protein sequence ID" value="CAE8717392.1"/>
    <property type="molecule type" value="Genomic_DNA"/>
</dbReference>
<dbReference type="OrthoDB" id="406022at2759"/>
<name>A0A813GA79_POLGL</name>
<sequence>MGSESYGKWTVDAAGRFGHLTGVVTVATRPATSLIHASPGYVDAGADGPFPDASLAGLGDLVLMVRSATPEFKGFRVAVASGAKFPTYACKAGGSLPLSSGCWKATFMVPAGAEFAEVRVPLNTFSDKWDPQTGMAKKTCEMDASVCPTVEVLKSIQRVELWAEGYSGDIDLQIQSISVTSAVGSDSALIV</sequence>